<dbReference type="AlphaFoldDB" id="A0A9P7Y7Y0"/>
<name>A0A9P7Y7Y0_9HELO</name>
<dbReference type="EMBL" id="MU251824">
    <property type="protein sequence ID" value="KAG9229028.1"/>
    <property type="molecule type" value="Genomic_DNA"/>
</dbReference>
<evidence type="ECO:0000313" key="2">
    <source>
        <dbReference type="Proteomes" id="UP000824998"/>
    </source>
</evidence>
<accession>A0A9P7Y7Y0</accession>
<comment type="caution">
    <text evidence="1">The sequence shown here is derived from an EMBL/GenBank/DDBJ whole genome shotgun (WGS) entry which is preliminary data.</text>
</comment>
<keyword evidence="2" id="KW-1185">Reference proteome</keyword>
<proteinExistence type="predicted"/>
<feature type="non-terminal residue" evidence="1">
    <location>
        <position position="1"/>
    </location>
</feature>
<protein>
    <submittedName>
        <fullName evidence="1">Uncharacterized protein</fullName>
    </submittedName>
</protein>
<gene>
    <name evidence="1" type="ORF">BJ875DRAFT_388204</name>
</gene>
<sequence length="50" mass="5528">VTKSVILIIKGEIINAKYVLGNISFTNLDYLIDGTLVPSNLDLYYGARPE</sequence>
<organism evidence="1 2">
    <name type="scientific">Amylocarpus encephaloides</name>
    <dbReference type="NCBI Taxonomy" id="45428"/>
    <lineage>
        <taxon>Eukaryota</taxon>
        <taxon>Fungi</taxon>
        <taxon>Dikarya</taxon>
        <taxon>Ascomycota</taxon>
        <taxon>Pezizomycotina</taxon>
        <taxon>Leotiomycetes</taxon>
        <taxon>Helotiales</taxon>
        <taxon>Helotiales incertae sedis</taxon>
        <taxon>Amylocarpus</taxon>
    </lineage>
</organism>
<dbReference type="Proteomes" id="UP000824998">
    <property type="component" value="Unassembled WGS sequence"/>
</dbReference>
<evidence type="ECO:0000313" key="1">
    <source>
        <dbReference type="EMBL" id="KAG9229028.1"/>
    </source>
</evidence>
<reference evidence="1" key="1">
    <citation type="journal article" date="2021" name="IMA Fungus">
        <title>Genomic characterization of three marine fungi, including Emericellopsis atlantica sp. nov. with signatures of a generalist lifestyle and marine biomass degradation.</title>
        <authorList>
            <person name="Hagestad O.C."/>
            <person name="Hou L."/>
            <person name="Andersen J.H."/>
            <person name="Hansen E.H."/>
            <person name="Altermark B."/>
            <person name="Li C."/>
            <person name="Kuhnert E."/>
            <person name="Cox R.J."/>
            <person name="Crous P.W."/>
            <person name="Spatafora J.W."/>
            <person name="Lail K."/>
            <person name="Amirebrahimi M."/>
            <person name="Lipzen A."/>
            <person name="Pangilinan J."/>
            <person name="Andreopoulos W."/>
            <person name="Hayes R.D."/>
            <person name="Ng V."/>
            <person name="Grigoriev I.V."/>
            <person name="Jackson S.A."/>
            <person name="Sutton T.D.S."/>
            <person name="Dobson A.D.W."/>
            <person name="Rama T."/>
        </authorList>
    </citation>
    <scope>NUCLEOTIDE SEQUENCE</scope>
    <source>
        <strain evidence="1">TRa018bII</strain>
    </source>
</reference>
<dbReference type="OrthoDB" id="5336565at2759"/>